<keyword evidence="5" id="KW-1185">Reference proteome</keyword>
<evidence type="ECO:0000313" key="5">
    <source>
        <dbReference type="Proteomes" id="UP000230233"/>
    </source>
</evidence>
<evidence type="ECO:0000256" key="1">
    <source>
        <dbReference type="ARBA" id="ARBA00023242"/>
    </source>
</evidence>
<dbReference type="EMBL" id="PDUG01000003">
    <property type="protein sequence ID" value="PIC38856.1"/>
    <property type="molecule type" value="Genomic_DNA"/>
</dbReference>
<gene>
    <name evidence="4" type="primary">Cnig_chr_III.g10733</name>
    <name evidence="4" type="ORF">B9Z55_010733</name>
</gene>
<reference evidence="5" key="1">
    <citation type="submission" date="2017-10" db="EMBL/GenBank/DDBJ databases">
        <title>Rapid genome shrinkage in a self-fertile nematode reveals novel sperm competition proteins.</title>
        <authorList>
            <person name="Yin D."/>
            <person name="Schwarz E.M."/>
            <person name="Thomas C.G."/>
            <person name="Felde R.L."/>
            <person name="Korf I.F."/>
            <person name="Cutter A.D."/>
            <person name="Schartner C.M."/>
            <person name="Ralston E.J."/>
            <person name="Meyer B.J."/>
            <person name="Haag E.S."/>
        </authorList>
    </citation>
    <scope>NUCLEOTIDE SEQUENCE [LARGE SCALE GENOMIC DNA]</scope>
    <source>
        <strain evidence="5">JU1422</strain>
    </source>
</reference>
<evidence type="ECO:0000313" key="4">
    <source>
        <dbReference type="EMBL" id="PIC38856.1"/>
    </source>
</evidence>
<feature type="domain" description="KIX" evidence="3">
    <location>
        <begin position="3"/>
        <end position="82"/>
    </location>
</feature>
<dbReference type="GO" id="GO:0006355">
    <property type="term" value="P:regulation of DNA-templated transcription"/>
    <property type="evidence" value="ECO:0007669"/>
    <property type="project" value="InterPro"/>
</dbReference>
<name>A0A2G5UI26_9PELO</name>
<organism evidence="4 5">
    <name type="scientific">Caenorhabditis nigoni</name>
    <dbReference type="NCBI Taxonomy" id="1611254"/>
    <lineage>
        <taxon>Eukaryota</taxon>
        <taxon>Metazoa</taxon>
        <taxon>Ecdysozoa</taxon>
        <taxon>Nematoda</taxon>
        <taxon>Chromadorea</taxon>
        <taxon>Rhabditida</taxon>
        <taxon>Rhabditina</taxon>
        <taxon>Rhabditomorpha</taxon>
        <taxon>Rhabditoidea</taxon>
        <taxon>Rhabditidae</taxon>
        <taxon>Peloderinae</taxon>
        <taxon>Caenorhabditis</taxon>
    </lineage>
</organism>
<accession>A0A2G5UI26</accession>
<dbReference type="Proteomes" id="UP000230233">
    <property type="component" value="Chromosome III"/>
</dbReference>
<evidence type="ECO:0000259" key="3">
    <source>
        <dbReference type="PROSITE" id="PS50952"/>
    </source>
</evidence>
<feature type="region of interest" description="Disordered" evidence="2">
    <location>
        <begin position="88"/>
        <end position="189"/>
    </location>
</feature>
<dbReference type="InterPro" id="IPR003101">
    <property type="entry name" value="KIX_dom"/>
</dbReference>
<dbReference type="Gene3D" id="1.10.246.20">
    <property type="entry name" value="Coactivator CBP, KIX domain"/>
    <property type="match status" value="1"/>
</dbReference>
<feature type="compositionally biased region" description="Basic and acidic residues" evidence="2">
    <location>
        <begin position="88"/>
        <end position="99"/>
    </location>
</feature>
<dbReference type="PROSITE" id="PS50952">
    <property type="entry name" value="KIX"/>
    <property type="match status" value="1"/>
</dbReference>
<dbReference type="SUPFAM" id="SSF47040">
    <property type="entry name" value="Kix domain of CBP (creb binding protein)"/>
    <property type="match status" value="1"/>
</dbReference>
<dbReference type="AlphaFoldDB" id="A0A2G5UI26"/>
<dbReference type="Pfam" id="PF02172">
    <property type="entry name" value="KIX"/>
    <property type="match status" value="1"/>
</dbReference>
<dbReference type="InterPro" id="IPR036529">
    <property type="entry name" value="KIX_dom_sf"/>
</dbReference>
<dbReference type="OrthoDB" id="899at2759"/>
<keyword evidence="1" id="KW-0539">Nucleus</keyword>
<sequence>MEEVNQPWQRLVPQDLRDHLIRKIIIAIFPEADDFPDDVDQQQNIYEDAREIERQTFNLATSREHYYELLAERIYSITREIERNGRQTEKYELFRDAGKPESAGRSGPPGPRGKQGKEYSSEQPRRIRQPGARRPEGNPGGAGSYGNQGPKGHRGVPGRPGIPCGEHGSPGERVSDAGYCSCRGRSCKA</sequence>
<evidence type="ECO:0000256" key="2">
    <source>
        <dbReference type="SAM" id="MobiDB-lite"/>
    </source>
</evidence>
<protein>
    <recommendedName>
        <fullName evidence="3">KIX domain-containing protein</fullName>
    </recommendedName>
</protein>
<comment type="caution">
    <text evidence="4">The sequence shown here is derived from an EMBL/GenBank/DDBJ whole genome shotgun (WGS) entry which is preliminary data.</text>
</comment>
<proteinExistence type="predicted"/>
<dbReference type="STRING" id="1611254.A0A2G5UI26"/>
<feature type="compositionally biased region" description="Basic and acidic residues" evidence="2">
    <location>
        <begin position="115"/>
        <end position="125"/>
    </location>
</feature>
<dbReference type="GO" id="GO:0003712">
    <property type="term" value="F:transcription coregulator activity"/>
    <property type="evidence" value="ECO:0007669"/>
    <property type="project" value="InterPro"/>
</dbReference>